<name>A0A2W4ZZJ9_9BACT</name>
<evidence type="ECO:0000313" key="2">
    <source>
        <dbReference type="EMBL" id="PZO86537.1"/>
    </source>
</evidence>
<keyword evidence="1" id="KW-0812">Transmembrane</keyword>
<organism evidence="2 3">
    <name type="scientific">Micavibrio aeruginosavorus</name>
    <dbReference type="NCBI Taxonomy" id="349221"/>
    <lineage>
        <taxon>Bacteria</taxon>
        <taxon>Pseudomonadati</taxon>
        <taxon>Bdellovibrionota</taxon>
        <taxon>Bdellovibrionia</taxon>
        <taxon>Bdellovibrionales</taxon>
        <taxon>Pseudobdellovibrionaceae</taxon>
        <taxon>Micavibrio</taxon>
    </lineage>
</organism>
<dbReference type="EMBL" id="QFNK01000110">
    <property type="protein sequence ID" value="PZO86537.1"/>
    <property type="molecule type" value="Genomic_DNA"/>
</dbReference>
<dbReference type="Proteomes" id="UP000249557">
    <property type="component" value="Unassembled WGS sequence"/>
</dbReference>
<reference evidence="2 3" key="1">
    <citation type="submission" date="2017-08" db="EMBL/GenBank/DDBJ databases">
        <title>Infants hospitalized years apart are colonized by the same room-sourced microbial strains.</title>
        <authorList>
            <person name="Brooks B."/>
            <person name="Olm M.R."/>
            <person name="Firek B.A."/>
            <person name="Baker R."/>
            <person name="Thomas B.C."/>
            <person name="Morowitz M.J."/>
            <person name="Banfield J.F."/>
        </authorList>
    </citation>
    <scope>NUCLEOTIDE SEQUENCE [LARGE SCALE GENOMIC DNA]</scope>
    <source>
        <strain evidence="2">S2_018_000_R2_104</strain>
    </source>
</reference>
<evidence type="ECO:0000313" key="3">
    <source>
        <dbReference type="Proteomes" id="UP000249557"/>
    </source>
</evidence>
<gene>
    <name evidence="2" type="ORF">DI626_06270</name>
</gene>
<keyword evidence="1" id="KW-0472">Membrane</keyword>
<sequence>MAERDFWDGFGDLLEKGVTGFFDMRTADSQAEAARALENAEAARLSMIDQLTRNFTLNGSGQLVGATASWVLPLAVLGIGGVLIYKFVK</sequence>
<feature type="transmembrane region" description="Helical" evidence="1">
    <location>
        <begin position="70"/>
        <end position="88"/>
    </location>
</feature>
<protein>
    <submittedName>
        <fullName evidence="2">Uncharacterized protein</fullName>
    </submittedName>
</protein>
<evidence type="ECO:0000256" key="1">
    <source>
        <dbReference type="SAM" id="Phobius"/>
    </source>
</evidence>
<dbReference type="AlphaFoldDB" id="A0A2W4ZZJ9"/>
<accession>A0A2W4ZZJ9</accession>
<keyword evidence="1" id="KW-1133">Transmembrane helix</keyword>
<proteinExistence type="predicted"/>
<comment type="caution">
    <text evidence="2">The sequence shown here is derived from an EMBL/GenBank/DDBJ whole genome shotgun (WGS) entry which is preliminary data.</text>
</comment>